<evidence type="ECO:0000256" key="8">
    <source>
        <dbReference type="RuleBase" id="RU361257"/>
    </source>
</evidence>
<dbReference type="EMBL" id="Z35494">
    <property type="protein sequence ID" value="CAA84628.1"/>
    <property type="molecule type" value="Genomic_DNA"/>
</dbReference>
<keyword evidence="4 8" id="KW-0808">Transferase</keyword>
<dbReference type="Gene3D" id="1.10.1020.10">
    <property type="entry name" value="Adenine-specific Methyltransferase, Domain 2"/>
    <property type="match status" value="1"/>
</dbReference>
<dbReference type="PANTHER" id="PTHR30481:SF3">
    <property type="entry name" value="DNA ADENINE METHYLASE"/>
    <property type="match status" value="1"/>
</dbReference>
<accession>Q51829</accession>
<keyword evidence="5 8" id="KW-0949">S-adenosyl-L-methionine</keyword>
<dbReference type="PIR" id="S34414">
    <property type="entry name" value="S34414"/>
</dbReference>
<evidence type="ECO:0000256" key="3">
    <source>
        <dbReference type="ARBA" id="ARBA00022603"/>
    </source>
</evidence>
<reference evidence="9" key="2">
    <citation type="submission" date="1994-07" db="EMBL/GenBank/DDBJ databases">
        <authorList>
            <person name="Lepine G."/>
        </authorList>
    </citation>
    <scope>NUCLEOTIDE SEQUENCE</scope>
    <source>
        <strain evidence="9">381</strain>
    </source>
</reference>
<dbReference type="Gene3D" id="3.40.50.150">
    <property type="entry name" value="Vaccinia Virus protein VP39"/>
    <property type="match status" value="1"/>
</dbReference>
<dbReference type="GO" id="GO:0032259">
    <property type="term" value="P:methylation"/>
    <property type="evidence" value="ECO:0007669"/>
    <property type="project" value="UniProtKB-KW"/>
</dbReference>
<sequence length="288" mass="33260">MNDSKILHQMAKNKLIAPFLKWVGGKRQLIPEIKNLLPKGILSHPYYEPFIGGGALLFELQPKNATINDYNEELINVYKVIRDNPHELIEDLKKHKNTAEYFYEIRAIDRNPLFINLTDIERASRIIYLNKTCYNGLYRVNNAGEFNSPFGKYKNPNIVNEPVIKAVSKYLNTAKIQIFNGDYQTILKDIPRSSFVYLDPPYHPISQSANFTGYVQGGWDEKDQIRLRNVCNTLNERGIKFLLSNSSSDFIKEIYSDYNIYVVQATRAVNSDSSKRGQVSEFLINNYE</sequence>
<reference evidence="9" key="1">
    <citation type="journal article" date="1991" name="Nucleic Acids Res.">
        <title>Identification and sequence analysis of a methylase gene in Porphyromonas gingivalis.</title>
        <authorList>
            <person name="Banas J.A."/>
            <person name="Ferretti J.J."/>
            <person name="Progulske-Fox A."/>
        </authorList>
    </citation>
    <scope>NUCLEOTIDE SEQUENCE</scope>
    <source>
        <strain evidence="9">381</strain>
    </source>
</reference>
<protein>
    <recommendedName>
        <fullName evidence="2 8">Site-specific DNA-methyltransferase (adenine-specific)</fullName>
        <ecNumber evidence="2 8">2.1.1.72</ecNumber>
    </recommendedName>
</protein>
<dbReference type="InterPro" id="IPR012263">
    <property type="entry name" value="M_m6A_EcoRV"/>
</dbReference>
<dbReference type="PANTHER" id="PTHR30481">
    <property type="entry name" value="DNA ADENINE METHYLASE"/>
    <property type="match status" value="1"/>
</dbReference>
<keyword evidence="3 8" id="KW-0489">Methyltransferase</keyword>
<comment type="catalytic activity">
    <reaction evidence="6 8">
        <text>a 2'-deoxyadenosine in DNA + S-adenosyl-L-methionine = an N(6)-methyl-2'-deoxyadenosine in DNA + S-adenosyl-L-homocysteine + H(+)</text>
        <dbReference type="Rhea" id="RHEA:15197"/>
        <dbReference type="Rhea" id="RHEA-COMP:12418"/>
        <dbReference type="Rhea" id="RHEA-COMP:12419"/>
        <dbReference type="ChEBI" id="CHEBI:15378"/>
        <dbReference type="ChEBI" id="CHEBI:57856"/>
        <dbReference type="ChEBI" id="CHEBI:59789"/>
        <dbReference type="ChEBI" id="CHEBI:90615"/>
        <dbReference type="ChEBI" id="CHEBI:90616"/>
        <dbReference type="EC" id="2.1.1.72"/>
    </reaction>
</comment>
<evidence type="ECO:0000256" key="2">
    <source>
        <dbReference type="ARBA" id="ARBA00011900"/>
    </source>
</evidence>
<evidence type="ECO:0000256" key="5">
    <source>
        <dbReference type="ARBA" id="ARBA00022691"/>
    </source>
</evidence>
<dbReference type="InterPro" id="IPR029063">
    <property type="entry name" value="SAM-dependent_MTases_sf"/>
</dbReference>
<proteinExistence type="inferred from homology"/>
<comment type="similarity">
    <text evidence="1 8">Belongs to the N(4)/N(6)-methyltransferase family.</text>
</comment>
<dbReference type="GO" id="GO:0009307">
    <property type="term" value="P:DNA restriction-modification system"/>
    <property type="evidence" value="ECO:0007669"/>
    <property type="project" value="InterPro"/>
</dbReference>
<dbReference type="EC" id="2.1.1.72" evidence="2 8"/>
<evidence type="ECO:0000256" key="4">
    <source>
        <dbReference type="ARBA" id="ARBA00022679"/>
    </source>
</evidence>
<dbReference type="GO" id="GO:0043565">
    <property type="term" value="F:sequence-specific DNA binding"/>
    <property type="evidence" value="ECO:0007669"/>
    <property type="project" value="TreeGrafter"/>
</dbReference>
<dbReference type="PIRSF" id="PIRSF000398">
    <property type="entry name" value="M_m6A_EcoRV"/>
    <property type="match status" value="1"/>
</dbReference>
<evidence type="ECO:0000256" key="1">
    <source>
        <dbReference type="ARBA" id="ARBA00006594"/>
    </source>
</evidence>
<dbReference type="PROSITE" id="PS00092">
    <property type="entry name" value="N6_MTASE"/>
    <property type="match status" value="1"/>
</dbReference>
<dbReference type="GO" id="GO:0009007">
    <property type="term" value="F:site-specific DNA-methyltransferase (adenine-specific) activity"/>
    <property type="evidence" value="ECO:0007669"/>
    <property type="project" value="UniProtKB-UniRule"/>
</dbReference>
<evidence type="ECO:0000256" key="7">
    <source>
        <dbReference type="PIRSR" id="PIRSR000398-1"/>
    </source>
</evidence>
<feature type="binding site" evidence="7">
    <location>
        <position position="199"/>
    </location>
    <ligand>
        <name>S-adenosyl-L-methionine</name>
        <dbReference type="ChEBI" id="CHEBI:59789"/>
    </ligand>
</feature>
<dbReference type="AlphaFoldDB" id="Q51829"/>
<dbReference type="InterPro" id="IPR002052">
    <property type="entry name" value="DNA_methylase_N6_adenine_CS"/>
</dbReference>
<dbReference type="GO" id="GO:1904047">
    <property type="term" value="F:S-adenosyl-L-methionine binding"/>
    <property type="evidence" value="ECO:0007669"/>
    <property type="project" value="TreeGrafter"/>
</dbReference>
<dbReference type="InterPro" id="IPR023095">
    <property type="entry name" value="Ade_MeTrfase_dom_2"/>
</dbReference>
<dbReference type="GO" id="GO:0006298">
    <property type="term" value="P:mismatch repair"/>
    <property type="evidence" value="ECO:0007669"/>
    <property type="project" value="TreeGrafter"/>
</dbReference>
<dbReference type="SUPFAM" id="SSF53335">
    <property type="entry name" value="S-adenosyl-L-methionine-dependent methyltransferases"/>
    <property type="match status" value="1"/>
</dbReference>
<feature type="binding site" evidence="7">
    <location>
        <position position="26"/>
    </location>
    <ligand>
        <name>S-adenosyl-L-methionine</name>
        <dbReference type="ChEBI" id="CHEBI:59789"/>
    </ligand>
</feature>
<evidence type="ECO:0000256" key="6">
    <source>
        <dbReference type="ARBA" id="ARBA00047942"/>
    </source>
</evidence>
<organism evidence="9">
    <name type="scientific">Porphyromonas gingivalis</name>
    <name type="common">Bacteroides gingivalis</name>
    <dbReference type="NCBI Taxonomy" id="837"/>
    <lineage>
        <taxon>Bacteria</taxon>
        <taxon>Pseudomonadati</taxon>
        <taxon>Bacteroidota</taxon>
        <taxon>Bacteroidia</taxon>
        <taxon>Bacteroidales</taxon>
        <taxon>Porphyromonadaceae</taxon>
        <taxon>Porphyromonas</taxon>
    </lineage>
</organism>
<dbReference type="PRINTS" id="PR00505">
    <property type="entry name" value="D12N6MTFRASE"/>
</dbReference>
<accession>Q45193</accession>
<dbReference type="Pfam" id="PF02086">
    <property type="entry name" value="MethyltransfD12"/>
    <property type="match status" value="1"/>
</dbReference>
<feature type="binding site" evidence="7">
    <location>
        <position position="22"/>
    </location>
    <ligand>
        <name>S-adenosyl-L-methionine</name>
        <dbReference type="ChEBI" id="CHEBI:59789"/>
    </ligand>
</feature>
<dbReference type="NCBIfam" id="TIGR00571">
    <property type="entry name" value="dam"/>
    <property type="match status" value="1"/>
</dbReference>
<gene>
    <name evidence="9" type="primary">pgiIM</name>
</gene>
<dbReference type="InterPro" id="IPR012327">
    <property type="entry name" value="MeTrfase_D12"/>
</dbReference>
<name>Q51829_PORGN</name>
<evidence type="ECO:0000313" key="9">
    <source>
        <dbReference type="EMBL" id="CAA84628.1"/>
    </source>
</evidence>
<feature type="binding site" evidence="7">
    <location>
        <position position="69"/>
    </location>
    <ligand>
        <name>S-adenosyl-L-methionine</name>
        <dbReference type="ChEBI" id="CHEBI:59789"/>
    </ligand>
</feature>